<protein>
    <submittedName>
        <fullName evidence="11">PTS mannose/fructose/sorbose transporter subunit IIC</fullName>
    </submittedName>
</protein>
<proteinExistence type="predicted"/>
<gene>
    <name evidence="11" type="ORF">AB8B22_04480</name>
</gene>
<evidence type="ECO:0000313" key="11">
    <source>
        <dbReference type="EMBL" id="XDU67677.1"/>
    </source>
</evidence>
<evidence type="ECO:0000256" key="7">
    <source>
        <dbReference type="ARBA" id="ARBA00022989"/>
    </source>
</evidence>
<keyword evidence="2" id="KW-0813">Transport</keyword>
<evidence type="ECO:0000256" key="6">
    <source>
        <dbReference type="ARBA" id="ARBA00022692"/>
    </source>
</evidence>
<keyword evidence="8 10" id="KW-0472">Membrane</keyword>
<dbReference type="InterPro" id="IPR004700">
    <property type="entry name" value="PTS_IIC_man"/>
</dbReference>
<feature type="transmembrane region" description="Helical" evidence="10">
    <location>
        <begin position="6"/>
        <end position="24"/>
    </location>
</feature>
<evidence type="ECO:0000256" key="5">
    <source>
        <dbReference type="ARBA" id="ARBA00022683"/>
    </source>
</evidence>
<dbReference type="PANTHER" id="PTHR32502">
    <property type="entry name" value="N-ACETYLGALACTOSAMINE PERMEASE II COMPONENT-RELATED"/>
    <property type="match status" value="1"/>
</dbReference>
<keyword evidence="3" id="KW-1003">Cell membrane</keyword>
<feature type="transmembrane region" description="Helical" evidence="10">
    <location>
        <begin position="225"/>
        <end position="244"/>
    </location>
</feature>
<dbReference type="NCBIfam" id="NF011647">
    <property type="entry name" value="PRK15065.1"/>
    <property type="match status" value="1"/>
</dbReference>
<feature type="transmembrane region" description="Helical" evidence="10">
    <location>
        <begin position="186"/>
        <end position="205"/>
    </location>
</feature>
<sequence length="273" mass="28093">MNFGIISIVLILIVAFLAGMEGILDQFQFHQPIVACSLIGIATGHPTECIMLGGTLQLMAMGWANVGAAVSPDAALASVASAIIFVKAGEFNQGGISNAIGIAVALATVGLVLTMLVRTLSVVIVHQADRAAENGNFAGVEFWHIVALICQGLRIAIPAMLLLFIPSSAVQGALGSLPKWFTDGMTIGGGFVVAVGYAMVINLMATKEVWPFFFLGFALAPVKELTLIATGIIGVCAAIIYLNVTQNNNGGGGSGDSGSKASGDPLGDILNDY</sequence>
<dbReference type="GO" id="GO:0005886">
    <property type="term" value="C:plasma membrane"/>
    <property type="evidence" value="ECO:0007669"/>
    <property type="project" value="UniProtKB-SubCell"/>
</dbReference>
<evidence type="ECO:0000256" key="9">
    <source>
        <dbReference type="SAM" id="MobiDB-lite"/>
    </source>
</evidence>
<dbReference type="KEGG" id="lrug:AB8B22_04480"/>
<evidence type="ECO:0000256" key="2">
    <source>
        <dbReference type="ARBA" id="ARBA00022448"/>
    </source>
</evidence>
<keyword evidence="4" id="KW-0762">Sugar transport</keyword>
<accession>A0AB39VKJ1</accession>
<organism evidence="11">
    <name type="scientific">Leptotrichia rugosa</name>
    <dbReference type="NCBI Taxonomy" id="3239302"/>
    <lineage>
        <taxon>Bacteria</taxon>
        <taxon>Fusobacteriati</taxon>
        <taxon>Fusobacteriota</taxon>
        <taxon>Fusobacteriia</taxon>
        <taxon>Fusobacteriales</taxon>
        <taxon>Leptotrichiaceae</taxon>
        <taxon>Leptotrichia</taxon>
    </lineage>
</organism>
<dbReference type="AlphaFoldDB" id="A0AB39VKJ1"/>
<feature type="transmembrane region" description="Helical" evidence="10">
    <location>
        <begin position="142"/>
        <end position="165"/>
    </location>
</feature>
<dbReference type="GO" id="GO:0009401">
    <property type="term" value="P:phosphoenolpyruvate-dependent sugar phosphotransferase system"/>
    <property type="evidence" value="ECO:0007669"/>
    <property type="project" value="UniProtKB-KW"/>
</dbReference>
<keyword evidence="5" id="KW-0598">Phosphotransferase system</keyword>
<feature type="transmembrane region" description="Helical" evidence="10">
    <location>
        <begin position="66"/>
        <end position="86"/>
    </location>
</feature>
<feature type="region of interest" description="Disordered" evidence="9">
    <location>
        <begin position="252"/>
        <end position="273"/>
    </location>
</feature>
<dbReference type="EMBL" id="CP165644">
    <property type="protein sequence ID" value="XDU67677.1"/>
    <property type="molecule type" value="Genomic_DNA"/>
</dbReference>
<dbReference type="RefSeq" id="WP_094080339.1">
    <property type="nucleotide sequence ID" value="NZ_CP165644.1"/>
</dbReference>
<comment type="subcellular location">
    <subcellularLocation>
        <location evidence="1">Cell membrane</location>
        <topology evidence="1">Multi-pass membrane protein</topology>
    </subcellularLocation>
</comment>
<dbReference type="PROSITE" id="PS51106">
    <property type="entry name" value="PTS_EIIC_TYPE_4"/>
    <property type="match status" value="1"/>
</dbReference>
<evidence type="ECO:0000256" key="3">
    <source>
        <dbReference type="ARBA" id="ARBA00022475"/>
    </source>
</evidence>
<evidence type="ECO:0000256" key="4">
    <source>
        <dbReference type="ARBA" id="ARBA00022597"/>
    </source>
</evidence>
<keyword evidence="7 10" id="KW-1133">Transmembrane helix</keyword>
<evidence type="ECO:0000256" key="8">
    <source>
        <dbReference type="ARBA" id="ARBA00023136"/>
    </source>
</evidence>
<feature type="transmembrane region" description="Helical" evidence="10">
    <location>
        <begin position="98"/>
        <end position="122"/>
    </location>
</feature>
<feature type="transmembrane region" description="Helical" evidence="10">
    <location>
        <begin position="36"/>
        <end position="60"/>
    </location>
</feature>
<name>A0AB39VKJ1_9FUSO</name>
<dbReference type="Pfam" id="PF03609">
    <property type="entry name" value="EII-Sor"/>
    <property type="match status" value="1"/>
</dbReference>
<dbReference type="PANTHER" id="PTHR32502:SF25">
    <property type="entry name" value="PHOSPHOTRANSFERASE SYSTEM, MANNOSE-SPECIFIC EIIC"/>
    <property type="match status" value="1"/>
</dbReference>
<evidence type="ECO:0000256" key="10">
    <source>
        <dbReference type="SAM" id="Phobius"/>
    </source>
</evidence>
<dbReference type="InterPro" id="IPR050303">
    <property type="entry name" value="GatZ_KbaZ_carbometab"/>
</dbReference>
<evidence type="ECO:0000256" key="1">
    <source>
        <dbReference type="ARBA" id="ARBA00004651"/>
    </source>
</evidence>
<reference evidence="11" key="1">
    <citation type="submission" date="2024-07" db="EMBL/GenBank/DDBJ databases">
        <authorList>
            <person name="Li X.-J."/>
            <person name="Wang X."/>
        </authorList>
    </citation>
    <scope>NUCLEOTIDE SEQUENCE</scope>
    <source>
        <strain evidence="11">HSP-334</strain>
    </source>
</reference>
<keyword evidence="6 10" id="KW-0812">Transmembrane</keyword>